<dbReference type="Pfam" id="PF00781">
    <property type="entry name" value="DAGK_cat"/>
    <property type="match status" value="1"/>
</dbReference>
<organism evidence="2 3">
    <name type="scientific">Candidatus Magasanikbacteria bacterium GW2011_GWE2_42_7</name>
    <dbReference type="NCBI Taxonomy" id="1619052"/>
    <lineage>
        <taxon>Bacteria</taxon>
        <taxon>Candidatus Magasanikiibacteriota</taxon>
    </lineage>
</organism>
<evidence type="ECO:0000313" key="3">
    <source>
        <dbReference type="Proteomes" id="UP000033867"/>
    </source>
</evidence>
<proteinExistence type="predicted"/>
<dbReference type="AlphaFoldDB" id="A0A0G1BE80"/>
<reference evidence="2 3" key="1">
    <citation type="journal article" date="2015" name="Nature">
        <title>rRNA introns, odd ribosomes, and small enigmatic genomes across a large radiation of phyla.</title>
        <authorList>
            <person name="Brown C.T."/>
            <person name="Hug L.A."/>
            <person name="Thomas B.C."/>
            <person name="Sharon I."/>
            <person name="Castelle C.J."/>
            <person name="Singh A."/>
            <person name="Wilkins M.J."/>
            <person name="Williams K.H."/>
            <person name="Banfield J.F."/>
        </authorList>
    </citation>
    <scope>NUCLEOTIDE SEQUENCE [LARGE SCALE GENOMIC DNA]</scope>
</reference>
<dbReference type="EMBL" id="LCEK01000022">
    <property type="protein sequence ID" value="KKS71680.1"/>
    <property type="molecule type" value="Genomic_DNA"/>
</dbReference>
<dbReference type="GO" id="GO:0016301">
    <property type="term" value="F:kinase activity"/>
    <property type="evidence" value="ECO:0007669"/>
    <property type="project" value="InterPro"/>
</dbReference>
<dbReference type="InterPro" id="IPR016064">
    <property type="entry name" value="NAD/diacylglycerol_kinase_sf"/>
</dbReference>
<comment type="caution">
    <text evidence="2">The sequence shown here is derived from an EMBL/GenBank/DDBJ whole genome shotgun (WGS) entry which is preliminary data.</text>
</comment>
<dbReference type="InterPro" id="IPR001206">
    <property type="entry name" value="Diacylglycerol_kinase_cat_dom"/>
</dbReference>
<dbReference type="Gene3D" id="3.40.50.10330">
    <property type="entry name" value="Probable inorganic polyphosphate/atp-NAD kinase, domain 1"/>
    <property type="match status" value="1"/>
</dbReference>
<dbReference type="InterPro" id="IPR017438">
    <property type="entry name" value="ATP-NAD_kinase_N"/>
</dbReference>
<feature type="domain" description="DAGKc" evidence="1">
    <location>
        <begin position="44"/>
        <end position="126"/>
    </location>
</feature>
<dbReference type="PROSITE" id="PS50146">
    <property type="entry name" value="DAGK"/>
    <property type="match status" value="1"/>
</dbReference>
<evidence type="ECO:0000259" key="1">
    <source>
        <dbReference type="PROSITE" id="PS50146"/>
    </source>
</evidence>
<sequence>MYLYLYDNFLRSRKYDSLLSTIETRLTDFGIAGKIIRLQHLTNAETVINEEIRRGATTIVIVGDDKTFGNVLSKAAVCDVPFGFLPIGSDNSIAAVLGIPVGVEACDVLSRRRKVKLDVGWFNNRYFVSRLHIPPSDITVEYDEQFKVSSTKGKIELVVCNLQPYTWKSRKSQDIVVHPQDGKLEAFLRPVVGKGVIKEKYDDPSIFPFEEMVVTSRKPFVVEADGKESKETKITIKLAKKRIEMIVGRERKF</sequence>
<dbReference type="Proteomes" id="UP000033867">
    <property type="component" value="Unassembled WGS sequence"/>
</dbReference>
<dbReference type="Gene3D" id="2.60.200.40">
    <property type="match status" value="1"/>
</dbReference>
<gene>
    <name evidence="2" type="ORF">UV42_C0022G0010</name>
</gene>
<evidence type="ECO:0000313" key="2">
    <source>
        <dbReference type="EMBL" id="KKS71680.1"/>
    </source>
</evidence>
<name>A0A0G1BE80_9BACT</name>
<dbReference type="SUPFAM" id="SSF111331">
    <property type="entry name" value="NAD kinase/diacylglycerol kinase-like"/>
    <property type="match status" value="1"/>
</dbReference>
<accession>A0A0G1BE80</accession>
<protein>
    <recommendedName>
        <fullName evidence="1">DAGKc domain-containing protein</fullName>
    </recommendedName>
</protein>